<protein>
    <submittedName>
        <fullName evidence="1">Uncharacterized protein</fullName>
    </submittedName>
</protein>
<proteinExistence type="predicted"/>
<reference evidence="1 2" key="1">
    <citation type="journal article" date="2023" name="Microbiol. Spectr.">
        <title>Symbiosis of Carpenter Bees with Uncharacterized Lactic Acid Bacteria Showing NAD Auxotrophy.</title>
        <authorList>
            <person name="Kawasaki S."/>
            <person name="Ozawa K."/>
            <person name="Mori T."/>
            <person name="Yamamoto A."/>
            <person name="Ito M."/>
            <person name="Ohkuma M."/>
            <person name="Sakamoto M."/>
            <person name="Matsutani M."/>
        </authorList>
    </citation>
    <scope>NUCLEOTIDE SEQUENCE [LARGE SCALE GENOMIC DNA]</scope>
    <source>
        <strain evidence="1 2">Kim37-2</strain>
    </source>
</reference>
<dbReference type="Proteomes" id="UP001321766">
    <property type="component" value="Chromosome"/>
</dbReference>
<organism evidence="1 2">
    <name type="scientific">Bombiscardovia nodaiensis</name>
    <dbReference type="NCBI Taxonomy" id="2932181"/>
    <lineage>
        <taxon>Bacteria</taxon>
        <taxon>Bacillati</taxon>
        <taxon>Actinomycetota</taxon>
        <taxon>Actinomycetes</taxon>
        <taxon>Bifidobacteriales</taxon>
        <taxon>Bifidobacteriaceae</taxon>
        <taxon>Bombiscardovia</taxon>
    </lineage>
</organism>
<evidence type="ECO:0000313" key="1">
    <source>
        <dbReference type="EMBL" id="BDR52531.1"/>
    </source>
</evidence>
<name>A0ABN6SBN5_9BIFI</name>
<evidence type="ECO:0000313" key="2">
    <source>
        <dbReference type="Proteomes" id="UP001321766"/>
    </source>
</evidence>
<keyword evidence="2" id="KW-1185">Reference proteome</keyword>
<gene>
    <name evidence="1" type="ORF">KIM372_04380</name>
</gene>
<accession>A0ABN6SBN5</accession>
<dbReference type="EMBL" id="AP026798">
    <property type="protein sequence ID" value="BDR52531.1"/>
    <property type="molecule type" value="Genomic_DNA"/>
</dbReference>
<sequence length="77" mass="8717">MREPVAVSSKLGEPGRWAWLMPVKVRSGRRMLPLMQSAWQPKLALSLAWARVEMLTRPPLAVELIIQRAAAELKRGE</sequence>